<accession>A0A8S9RXF3</accession>
<gene>
    <name evidence="1" type="ORF">F2Q69_00027118</name>
</gene>
<evidence type="ECO:0000313" key="2">
    <source>
        <dbReference type="Proteomes" id="UP000712600"/>
    </source>
</evidence>
<sequence>MIQTEAIRSMKDHPFQKRYNGHDQSRGVIISYLLKGEPSDTQPIPEPKQYQGTVLESQKRMKADFLYLGACYLVSRSKICPGGGLATNGMDVMVDWGRHKTLWKRPLISQGAVELFLTTF</sequence>
<reference evidence="1" key="1">
    <citation type="submission" date="2019-12" db="EMBL/GenBank/DDBJ databases">
        <title>Genome sequencing and annotation of Brassica cretica.</title>
        <authorList>
            <person name="Studholme D.J."/>
            <person name="Sarris P."/>
        </authorList>
    </citation>
    <scope>NUCLEOTIDE SEQUENCE</scope>
    <source>
        <strain evidence="1">PFS-109/04</strain>
        <tissue evidence="1">Leaf</tissue>
    </source>
</reference>
<dbReference type="Proteomes" id="UP000712600">
    <property type="component" value="Unassembled WGS sequence"/>
</dbReference>
<dbReference type="EMBL" id="QGKX02000088">
    <property type="protein sequence ID" value="KAF3585460.1"/>
    <property type="molecule type" value="Genomic_DNA"/>
</dbReference>
<comment type="caution">
    <text evidence="1">The sequence shown here is derived from an EMBL/GenBank/DDBJ whole genome shotgun (WGS) entry which is preliminary data.</text>
</comment>
<name>A0A8S9RXF3_BRACR</name>
<proteinExistence type="predicted"/>
<organism evidence="1 2">
    <name type="scientific">Brassica cretica</name>
    <name type="common">Mustard</name>
    <dbReference type="NCBI Taxonomy" id="69181"/>
    <lineage>
        <taxon>Eukaryota</taxon>
        <taxon>Viridiplantae</taxon>
        <taxon>Streptophyta</taxon>
        <taxon>Embryophyta</taxon>
        <taxon>Tracheophyta</taxon>
        <taxon>Spermatophyta</taxon>
        <taxon>Magnoliopsida</taxon>
        <taxon>eudicotyledons</taxon>
        <taxon>Gunneridae</taxon>
        <taxon>Pentapetalae</taxon>
        <taxon>rosids</taxon>
        <taxon>malvids</taxon>
        <taxon>Brassicales</taxon>
        <taxon>Brassicaceae</taxon>
        <taxon>Brassiceae</taxon>
        <taxon>Brassica</taxon>
    </lineage>
</organism>
<protein>
    <submittedName>
        <fullName evidence="1">Uncharacterized protein</fullName>
    </submittedName>
</protein>
<evidence type="ECO:0000313" key="1">
    <source>
        <dbReference type="EMBL" id="KAF3585460.1"/>
    </source>
</evidence>
<dbReference type="AlphaFoldDB" id="A0A8S9RXF3"/>